<feature type="region of interest" description="Disordered" evidence="3">
    <location>
        <begin position="678"/>
        <end position="727"/>
    </location>
</feature>
<dbReference type="PANTHER" id="PTHR22870:SF466">
    <property type="entry name" value="ANKYRIN REPEAT-CONTAINING PROTEIN"/>
    <property type="match status" value="1"/>
</dbReference>
<evidence type="ECO:0000313" key="6">
    <source>
        <dbReference type="Proteomes" id="UP000028582"/>
    </source>
</evidence>
<proteinExistence type="predicted"/>
<dbReference type="SUPFAM" id="SSF50985">
    <property type="entry name" value="RCC1/BLIP-II"/>
    <property type="match status" value="2"/>
</dbReference>
<feature type="domain" description="RCC1-like" evidence="4">
    <location>
        <begin position="58"/>
        <end position="425"/>
    </location>
</feature>
<feature type="repeat" description="RCC1" evidence="2">
    <location>
        <begin position="294"/>
        <end position="345"/>
    </location>
</feature>
<accession>A0A080Z114</accession>
<dbReference type="OrthoDB" id="10253607at2759"/>
<protein>
    <recommendedName>
        <fullName evidence="4">RCC1-like domain-containing protein</fullName>
    </recommendedName>
</protein>
<evidence type="ECO:0000256" key="2">
    <source>
        <dbReference type="PROSITE-ProRule" id="PRU00235"/>
    </source>
</evidence>
<feature type="compositionally biased region" description="Basic and acidic residues" evidence="3">
    <location>
        <begin position="615"/>
        <end position="628"/>
    </location>
</feature>
<dbReference type="InterPro" id="IPR051210">
    <property type="entry name" value="Ub_ligase/GEF_domain"/>
</dbReference>
<dbReference type="EMBL" id="ANJA01003955">
    <property type="protein sequence ID" value="ETO60325.1"/>
    <property type="molecule type" value="Genomic_DNA"/>
</dbReference>
<comment type="caution">
    <text evidence="5">The sequence shown here is derived from an EMBL/GenBank/DDBJ whole genome shotgun (WGS) entry which is preliminary data.</text>
</comment>
<feature type="compositionally biased region" description="Polar residues" evidence="3">
    <location>
        <begin position="678"/>
        <end position="687"/>
    </location>
</feature>
<dbReference type="PRINTS" id="PR00633">
    <property type="entry name" value="RCCNDNSATION"/>
</dbReference>
<dbReference type="InterPro" id="IPR009091">
    <property type="entry name" value="RCC1/BLIP-II"/>
</dbReference>
<dbReference type="PROSITE" id="PS00626">
    <property type="entry name" value="RCC1_2"/>
    <property type="match status" value="1"/>
</dbReference>
<sequence length="727" mass="79237">MSEITSTATATNRRSELTTAKSHEYTICLLGDWAPTAPTKMKPPSQAVHEVTADLESPIVQVSCGSGWNCLLCEDGRAYSFGDNTYGQLGQSHDRPYVAVPEPMSTPFCLQPRRRIIRLSCGSVHGGFVLDVGELYMFGCGSYGRLGTGNEANACLPTLVSMKWSTLLAVNTARKQQNSSMTDGDEDEARFKDISCGDRHTLTLAVRITRANSDCWSNATKSKTSIISFGDGLNGRLGIGDEKDRHEGTLLTTWIAASSVPGVGITGNNGCMAPPMISAICAGSTHNLALSAGGDVFSWGNGVDGQLGHGSAVSEWVPRQLEYFKDISITDISCGASHSMAISQTGVVYTWGRGTEGQLGIDLEDDSTADFVDKTVCLPHPVAILKGSTHRVTVRTIVAKHNMSLALDDRDRMFVWGENDLTQLGVLLSLNTEVGTRAVVPRPKMLSYMDLRSPKSATYNAPTSASLVSSLRDLVAAAKPDPIRLGLTHVDAGDRFTMLVFKTKPGIGCTSNTIGDEISETLGSKIYPDTKTTVVKWNFSLTDDLDFPSRESAYYQFMVNYKVYLRPAVPRRRGDAEEIEEEMDRNRNMQRRSPYRRGRIGSTISKRGSLPTVDPESRFKTTNDDHSDNTGVYSSQAHGFNSSLEKDLISPSSITMVNRFFAPPTSSKKEEVRYASCSSTTRINDTPSIPVKPQQPRSGMCRERSIRRPTVSIGPASFPPVKNQDKL</sequence>
<feature type="compositionally biased region" description="Polar residues" evidence="3">
    <location>
        <begin position="629"/>
        <end position="638"/>
    </location>
</feature>
<evidence type="ECO:0000313" key="5">
    <source>
        <dbReference type="EMBL" id="ETO60325.1"/>
    </source>
</evidence>
<dbReference type="AlphaFoldDB" id="A0A080Z114"/>
<gene>
    <name evidence="5" type="ORF">F444_21479</name>
</gene>
<dbReference type="PANTHER" id="PTHR22870">
    <property type="entry name" value="REGULATOR OF CHROMOSOME CONDENSATION"/>
    <property type="match status" value="1"/>
</dbReference>
<feature type="repeat" description="RCC1" evidence="2">
    <location>
        <begin position="224"/>
        <end position="293"/>
    </location>
</feature>
<feature type="repeat" description="RCC1" evidence="2">
    <location>
        <begin position="133"/>
        <end position="207"/>
    </location>
</feature>
<evidence type="ECO:0000256" key="1">
    <source>
        <dbReference type="ARBA" id="ARBA00022737"/>
    </source>
</evidence>
<evidence type="ECO:0000256" key="3">
    <source>
        <dbReference type="SAM" id="MobiDB-lite"/>
    </source>
</evidence>
<dbReference type="Proteomes" id="UP000028582">
    <property type="component" value="Unassembled WGS sequence"/>
</dbReference>
<name>A0A080Z114_PHYNI</name>
<feature type="repeat" description="RCC1" evidence="2">
    <location>
        <begin position="76"/>
        <end position="132"/>
    </location>
</feature>
<dbReference type="Pfam" id="PF25390">
    <property type="entry name" value="WD40_RLD"/>
    <property type="match status" value="1"/>
</dbReference>
<evidence type="ECO:0000259" key="4">
    <source>
        <dbReference type="Pfam" id="PF25390"/>
    </source>
</evidence>
<dbReference type="InterPro" id="IPR058923">
    <property type="entry name" value="RCC1-like_dom"/>
</dbReference>
<organism evidence="5 6">
    <name type="scientific">Phytophthora nicotianae P1976</name>
    <dbReference type="NCBI Taxonomy" id="1317066"/>
    <lineage>
        <taxon>Eukaryota</taxon>
        <taxon>Sar</taxon>
        <taxon>Stramenopiles</taxon>
        <taxon>Oomycota</taxon>
        <taxon>Peronosporomycetes</taxon>
        <taxon>Peronosporales</taxon>
        <taxon>Peronosporaceae</taxon>
        <taxon>Phytophthora</taxon>
    </lineage>
</organism>
<dbReference type="InterPro" id="IPR000408">
    <property type="entry name" value="Reg_chr_condens"/>
</dbReference>
<dbReference type="Gene3D" id="2.130.10.30">
    <property type="entry name" value="Regulator of chromosome condensation 1/beta-lactamase-inhibitor protein II"/>
    <property type="match status" value="2"/>
</dbReference>
<dbReference type="PROSITE" id="PS50012">
    <property type="entry name" value="RCC1_3"/>
    <property type="match status" value="5"/>
</dbReference>
<keyword evidence="1" id="KW-0677">Repeat</keyword>
<feature type="repeat" description="RCC1" evidence="2">
    <location>
        <begin position="346"/>
        <end position="410"/>
    </location>
</feature>
<feature type="region of interest" description="Disordered" evidence="3">
    <location>
        <begin position="600"/>
        <end position="638"/>
    </location>
</feature>
<reference evidence="5 6" key="1">
    <citation type="submission" date="2013-11" db="EMBL/GenBank/DDBJ databases">
        <title>The Genome Sequence of Phytophthora parasitica P1976.</title>
        <authorList>
            <consortium name="The Broad Institute Genomics Platform"/>
            <person name="Russ C."/>
            <person name="Tyler B."/>
            <person name="Panabieres F."/>
            <person name="Shan W."/>
            <person name="Tripathy S."/>
            <person name="Grunwald N."/>
            <person name="Machado M."/>
            <person name="Johnson C.S."/>
            <person name="Walker B."/>
            <person name="Young S."/>
            <person name="Zeng Q."/>
            <person name="Gargeya S."/>
            <person name="Fitzgerald M."/>
            <person name="Haas B."/>
            <person name="Abouelleil A."/>
            <person name="Allen A.W."/>
            <person name="Alvarado L."/>
            <person name="Arachchi H.M."/>
            <person name="Berlin A.M."/>
            <person name="Chapman S.B."/>
            <person name="Gainer-Dewar J."/>
            <person name="Goldberg J."/>
            <person name="Griggs A."/>
            <person name="Gujja S."/>
            <person name="Hansen M."/>
            <person name="Howarth C."/>
            <person name="Imamovic A."/>
            <person name="Ireland A."/>
            <person name="Larimer J."/>
            <person name="McCowan C."/>
            <person name="Murphy C."/>
            <person name="Pearson M."/>
            <person name="Poon T.W."/>
            <person name="Priest M."/>
            <person name="Roberts A."/>
            <person name="Saif S."/>
            <person name="Shea T."/>
            <person name="Sisk P."/>
            <person name="Sykes S."/>
            <person name="Wortman J."/>
            <person name="Nusbaum C."/>
            <person name="Birren B."/>
        </authorList>
    </citation>
    <scope>NUCLEOTIDE SEQUENCE [LARGE SCALE GENOMIC DNA]</scope>
    <source>
        <strain evidence="5 6">P1976</strain>
    </source>
</reference>